<organism evidence="2 3">
    <name type="scientific">Rhizobium laguerreae</name>
    <dbReference type="NCBI Taxonomy" id="1076926"/>
    <lineage>
        <taxon>Bacteria</taxon>
        <taxon>Pseudomonadati</taxon>
        <taxon>Pseudomonadota</taxon>
        <taxon>Alphaproteobacteria</taxon>
        <taxon>Hyphomicrobiales</taxon>
        <taxon>Rhizobiaceae</taxon>
        <taxon>Rhizobium/Agrobacterium group</taxon>
        <taxon>Rhizobium</taxon>
    </lineage>
</organism>
<dbReference type="EMBL" id="JABEQY010000047">
    <property type="protein sequence ID" value="NNH67784.1"/>
    <property type="molecule type" value="Genomic_DNA"/>
</dbReference>
<reference evidence="2 3" key="1">
    <citation type="submission" date="2020-04" db="EMBL/GenBank/DDBJ databases">
        <title>Rhizobium bacterial biofertilizers improve the content of phenolic compounds of Lactuca sativa L. under non-saline and saline-stress conditions.</title>
        <authorList>
            <person name="Ayuso-Calles M."/>
            <person name="Garcia-Estevez I."/>
            <person name="Jimenez-Gomez A."/>
            <person name="Flores-Felix J.D."/>
            <person name="Escribano-Bailon M."/>
            <person name="Rivas R."/>
        </authorList>
    </citation>
    <scope>NUCLEOTIDE SEQUENCE [LARGE SCALE GENOMIC DNA]</scope>
    <source>
        <strain evidence="2 3">GPTR02</strain>
    </source>
</reference>
<dbReference type="RefSeq" id="WP_170282847.1">
    <property type="nucleotide sequence ID" value="NZ_JABEQY010000047.1"/>
</dbReference>
<protein>
    <submittedName>
        <fullName evidence="2">Uncharacterized protein</fullName>
    </submittedName>
</protein>
<keyword evidence="1" id="KW-0472">Membrane</keyword>
<keyword evidence="1" id="KW-0812">Transmembrane</keyword>
<proteinExistence type="predicted"/>
<evidence type="ECO:0000313" key="2">
    <source>
        <dbReference type="EMBL" id="NNH67784.1"/>
    </source>
</evidence>
<evidence type="ECO:0000256" key="1">
    <source>
        <dbReference type="SAM" id="Phobius"/>
    </source>
</evidence>
<dbReference type="Proteomes" id="UP000530654">
    <property type="component" value="Unassembled WGS sequence"/>
</dbReference>
<sequence length="70" mass="7820">MSEIQGRLHVINAKLQAELTNRTRLHDAAGKAIVLIWMASAVFFGAMLSEPHVKKSDLINQENVSYADRN</sequence>
<feature type="transmembrane region" description="Helical" evidence="1">
    <location>
        <begin position="28"/>
        <end position="48"/>
    </location>
</feature>
<gene>
    <name evidence="2" type="ORF">HLI17_31790</name>
</gene>
<name>A0A7Y2RB82_9HYPH</name>
<comment type="caution">
    <text evidence="2">The sequence shown here is derived from an EMBL/GenBank/DDBJ whole genome shotgun (WGS) entry which is preliminary data.</text>
</comment>
<keyword evidence="1" id="KW-1133">Transmembrane helix</keyword>
<dbReference type="AlphaFoldDB" id="A0A7Y2RB82"/>
<evidence type="ECO:0000313" key="3">
    <source>
        <dbReference type="Proteomes" id="UP000530654"/>
    </source>
</evidence>
<accession>A0A7Y2RB82</accession>